<dbReference type="EMBL" id="CM007657">
    <property type="protein sequence ID" value="ONH98409.1"/>
    <property type="molecule type" value="Genomic_DNA"/>
</dbReference>
<reference evidence="1 2" key="1">
    <citation type="journal article" date="2013" name="Nat. Genet.">
        <title>The high-quality draft genome of peach (Prunus persica) identifies unique patterns of genetic diversity, domestication and genome evolution.</title>
        <authorList>
            <consortium name="International Peach Genome Initiative"/>
            <person name="Verde I."/>
            <person name="Abbott A.G."/>
            <person name="Scalabrin S."/>
            <person name="Jung S."/>
            <person name="Shu S."/>
            <person name="Marroni F."/>
            <person name="Zhebentyayeva T."/>
            <person name="Dettori M.T."/>
            <person name="Grimwood J."/>
            <person name="Cattonaro F."/>
            <person name="Zuccolo A."/>
            <person name="Rossini L."/>
            <person name="Jenkins J."/>
            <person name="Vendramin E."/>
            <person name="Meisel L.A."/>
            <person name="Decroocq V."/>
            <person name="Sosinski B."/>
            <person name="Prochnik S."/>
            <person name="Mitros T."/>
            <person name="Policriti A."/>
            <person name="Cipriani G."/>
            <person name="Dondini L."/>
            <person name="Ficklin S."/>
            <person name="Goodstein D.M."/>
            <person name="Xuan P."/>
            <person name="Del Fabbro C."/>
            <person name="Aramini V."/>
            <person name="Copetti D."/>
            <person name="Gonzalez S."/>
            <person name="Horner D.S."/>
            <person name="Falchi R."/>
            <person name="Lucas S."/>
            <person name="Mica E."/>
            <person name="Maldonado J."/>
            <person name="Lazzari B."/>
            <person name="Bielenberg D."/>
            <person name="Pirona R."/>
            <person name="Miculan M."/>
            <person name="Barakat A."/>
            <person name="Testolin R."/>
            <person name="Stella A."/>
            <person name="Tartarini S."/>
            <person name="Tonutti P."/>
            <person name="Arus P."/>
            <person name="Orellana A."/>
            <person name="Wells C."/>
            <person name="Main D."/>
            <person name="Vizzotto G."/>
            <person name="Silva H."/>
            <person name="Salamini F."/>
            <person name="Schmutz J."/>
            <person name="Morgante M."/>
            <person name="Rokhsar D.S."/>
        </authorList>
    </citation>
    <scope>NUCLEOTIDE SEQUENCE [LARGE SCALE GENOMIC DNA]</scope>
    <source>
        <strain evidence="2">cv. Nemared</strain>
    </source>
</reference>
<dbReference type="EMBL" id="CM007657">
    <property type="protein sequence ID" value="ONH98422.1"/>
    <property type="molecule type" value="Genomic_DNA"/>
</dbReference>
<dbReference type="Gramene" id="ONH98417">
    <property type="protein sequence ID" value="ONH98417"/>
    <property type="gene ID" value="PRUPE_7G248400"/>
</dbReference>
<proteinExistence type="predicted"/>
<dbReference type="EMBL" id="CM007657">
    <property type="protein sequence ID" value="ONH98414.1"/>
    <property type="molecule type" value="Genomic_DNA"/>
</dbReference>
<dbReference type="EMBL" id="CM007657">
    <property type="protein sequence ID" value="ONH98420.1"/>
    <property type="molecule type" value="Genomic_DNA"/>
</dbReference>
<dbReference type="EMBL" id="CM007657">
    <property type="protein sequence ID" value="ONH98416.1"/>
    <property type="molecule type" value="Genomic_DNA"/>
</dbReference>
<dbReference type="Gramene" id="ONH98420">
    <property type="protein sequence ID" value="ONH98420"/>
    <property type="gene ID" value="PRUPE_7G248400"/>
</dbReference>
<dbReference type="EMBL" id="CM007657">
    <property type="protein sequence ID" value="ONH98417.1"/>
    <property type="molecule type" value="Genomic_DNA"/>
</dbReference>
<name>A0A251NGG8_PRUPE</name>
<evidence type="ECO:0000313" key="1">
    <source>
        <dbReference type="EMBL" id="ONH98423.1"/>
    </source>
</evidence>
<dbReference type="Gramene" id="ONH98423">
    <property type="protein sequence ID" value="ONH98423"/>
    <property type="gene ID" value="PRUPE_7G248400"/>
</dbReference>
<dbReference type="Gramene" id="ONH98410">
    <property type="protein sequence ID" value="ONH98410"/>
    <property type="gene ID" value="PRUPE_7G248400"/>
</dbReference>
<dbReference type="Gramene" id="ONH98419">
    <property type="protein sequence ID" value="ONH98419"/>
    <property type="gene ID" value="PRUPE_7G248400"/>
</dbReference>
<dbReference type="EMBL" id="CM007657">
    <property type="protein sequence ID" value="ONH98412.1"/>
    <property type="molecule type" value="Genomic_DNA"/>
</dbReference>
<dbReference type="Gramene" id="ONH98422">
    <property type="protein sequence ID" value="ONH98422"/>
    <property type="gene ID" value="PRUPE_7G248400"/>
</dbReference>
<dbReference type="EMBL" id="CM007657">
    <property type="protein sequence ID" value="ONH98413.1"/>
    <property type="molecule type" value="Genomic_DNA"/>
</dbReference>
<dbReference type="Gramene" id="ONH98409">
    <property type="protein sequence ID" value="ONH98409"/>
    <property type="gene ID" value="PRUPE_7G248400"/>
</dbReference>
<dbReference type="Gramene" id="ONH98421">
    <property type="protein sequence ID" value="ONH98421"/>
    <property type="gene ID" value="PRUPE_7G248400"/>
</dbReference>
<dbReference type="EMBL" id="CM007657">
    <property type="protein sequence ID" value="ONH98419.1"/>
    <property type="molecule type" value="Genomic_DNA"/>
</dbReference>
<dbReference type="EMBL" id="CM007657">
    <property type="protein sequence ID" value="ONH98410.1"/>
    <property type="molecule type" value="Genomic_DNA"/>
</dbReference>
<dbReference type="Proteomes" id="UP000006882">
    <property type="component" value="Chromosome G7"/>
</dbReference>
<dbReference type="Gramene" id="ONH98412">
    <property type="protein sequence ID" value="ONH98412"/>
    <property type="gene ID" value="PRUPE_7G248400"/>
</dbReference>
<gene>
    <name evidence="1" type="ORF">PRUPE_7G248400</name>
</gene>
<dbReference type="Gramene" id="ONH98418">
    <property type="protein sequence ID" value="ONH98418"/>
    <property type="gene ID" value="PRUPE_7G248400"/>
</dbReference>
<sequence length="62" mass="7372">MSHLHRSYDPTCIQVLMSPTNLKCIIVAHLSFAVCNPYSQYDRSYKFGFSLRLCVWLNYYYL</sequence>
<dbReference type="Gramene" id="ONH98415">
    <property type="protein sequence ID" value="ONH98415"/>
    <property type="gene ID" value="PRUPE_7G248400"/>
</dbReference>
<dbReference type="AlphaFoldDB" id="A0A251NGG8"/>
<reference evidence="1" key="2">
    <citation type="submission" date="2016-12" db="EMBL/GenBank/DDBJ databases">
        <title>WGS assembly of Prunus persica.</title>
        <authorList>
            <person name="Verde I."/>
            <person name="Jenkins J."/>
            <person name="Dondini L."/>
            <person name="Micali S."/>
            <person name="Pagliarani G."/>
            <person name="Vendramin E."/>
            <person name="Paris R."/>
            <person name="Aramini V."/>
            <person name="Gazza L."/>
            <person name="Rossini L."/>
            <person name="Bassi D."/>
            <person name="Troggio M."/>
            <person name="Shu S."/>
            <person name="Grimwood J.H."/>
            <person name="Tartarini S."/>
            <person name="Dettori M.T."/>
            <person name="Schmutz J."/>
        </authorList>
    </citation>
    <scope>NUCLEOTIDE SEQUENCE</scope>
</reference>
<evidence type="ECO:0000313" key="2">
    <source>
        <dbReference type="Proteomes" id="UP000006882"/>
    </source>
</evidence>
<dbReference type="EMBL" id="CM007657">
    <property type="protein sequence ID" value="ONH98415.1"/>
    <property type="molecule type" value="Genomic_DNA"/>
</dbReference>
<dbReference type="EMBL" id="CM007657">
    <property type="protein sequence ID" value="ONH98418.1"/>
    <property type="molecule type" value="Genomic_DNA"/>
</dbReference>
<protein>
    <submittedName>
        <fullName evidence="1">Uncharacterized protein</fullName>
    </submittedName>
</protein>
<dbReference type="EMBL" id="CM007657">
    <property type="protein sequence ID" value="ONH98411.1"/>
    <property type="molecule type" value="Genomic_DNA"/>
</dbReference>
<dbReference type="Gramene" id="ONH98413">
    <property type="protein sequence ID" value="ONH98413"/>
    <property type="gene ID" value="PRUPE_7G248400"/>
</dbReference>
<dbReference type="Gramene" id="ONH98414">
    <property type="protein sequence ID" value="ONH98414"/>
    <property type="gene ID" value="PRUPE_7G248400"/>
</dbReference>
<dbReference type="Gramene" id="ONH98411">
    <property type="protein sequence ID" value="ONH98411"/>
    <property type="gene ID" value="PRUPE_7G248400"/>
</dbReference>
<dbReference type="EMBL" id="CM007657">
    <property type="protein sequence ID" value="ONH98421.1"/>
    <property type="molecule type" value="Genomic_DNA"/>
</dbReference>
<keyword evidence="2" id="KW-1185">Reference proteome</keyword>
<dbReference type="Gramene" id="ONH98416">
    <property type="protein sequence ID" value="ONH98416"/>
    <property type="gene ID" value="PRUPE_7G248400"/>
</dbReference>
<dbReference type="EMBL" id="CM007657">
    <property type="protein sequence ID" value="ONH98423.1"/>
    <property type="molecule type" value="Genomic_DNA"/>
</dbReference>
<organism evidence="1 2">
    <name type="scientific">Prunus persica</name>
    <name type="common">Peach</name>
    <name type="synonym">Amygdalus persica</name>
    <dbReference type="NCBI Taxonomy" id="3760"/>
    <lineage>
        <taxon>Eukaryota</taxon>
        <taxon>Viridiplantae</taxon>
        <taxon>Streptophyta</taxon>
        <taxon>Embryophyta</taxon>
        <taxon>Tracheophyta</taxon>
        <taxon>Spermatophyta</taxon>
        <taxon>Magnoliopsida</taxon>
        <taxon>eudicotyledons</taxon>
        <taxon>Gunneridae</taxon>
        <taxon>Pentapetalae</taxon>
        <taxon>rosids</taxon>
        <taxon>fabids</taxon>
        <taxon>Rosales</taxon>
        <taxon>Rosaceae</taxon>
        <taxon>Amygdaloideae</taxon>
        <taxon>Amygdaleae</taxon>
        <taxon>Prunus</taxon>
    </lineage>
</organism>
<accession>A0A251NGG8</accession>